<feature type="transmembrane region" description="Helical" evidence="8">
    <location>
        <begin position="182"/>
        <end position="200"/>
    </location>
</feature>
<evidence type="ECO:0000256" key="7">
    <source>
        <dbReference type="RuleBase" id="RU003938"/>
    </source>
</evidence>
<evidence type="ECO:0000256" key="1">
    <source>
        <dbReference type="ARBA" id="ARBA00004141"/>
    </source>
</evidence>
<dbReference type="EC" id="2.7.7.41" evidence="7"/>
<gene>
    <name evidence="9" type="ORF">OKA05_17360</name>
</gene>
<evidence type="ECO:0000256" key="3">
    <source>
        <dbReference type="ARBA" id="ARBA00022679"/>
    </source>
</evidence>
<keyword evidence="3 7" id="KW-0808">Transferase</keyword>
<dbReference type="RefSeq" id="WP_264488447.1">
    <property type="nucleotide sequence ID" value="NZ_JAPDDT010000007.1"/>
</dbReference>
<keyword evidence="4 7" id="KW-0812">Transmembrane</keyword>
<feature type="transmembrane region" description="Helical" evidence="8">
    <location>
        <begin position="48"/>
        <end position="72"/>
    </location>
</feature>
<dbReference type="PANTHER" id="PTHR43535">
    <property type="entry name" value="PHOSPHATIDATE CYTIDYLYLTRANSFERASE"/>
    <property type="match status" value="1"/>
</dbReference>
<keyword evidence="10" id="KW-1185">Reference proteome</keyword>
<evidence type="ECO:0000256" key="5">
    <source>
        <dbReference type="ARBA" id="ARBA00022989"/>
    </source>
</evidence>
<dbReference type="EMBL" id="JAPDDT010000007">
    <property type="protein sequence ID" value="MCW1924338.1"/>
    <property type="molecule type" value="Genomic_DNA"/>
</dbReference>
<protein>
    <recommendedName>
        <fullName evidence="7">Phosphatidate cytidylyltransferase</fullName>
        <ecNumber evidence="7">2.7.7.41</ecNumber>
    </recommendedName>
</protein>
<dbReference type="InterPro" id="IPR000374">
    <property type="entry name" value="PC_trans"/>
</dbReference>
<accession>A0ABT3GLD9</accession>
<evidence type="ECO:0000313" key="9">
    <source>
        <dbReference type="EMBL" id="MCW1924338.1"/>
    </source>
</evidence>
<proteinExistence type="inferred from homology"/>
<keyword evidence="6 8" id="KW-0472">Membrane</keyword>
<sequence>MKDPELLYLVGGVVAVLIVATLITKLLIRKSGETPVLVNLRQRVNAWWWMMVVFCSSLALGRGGVFGFYALLSFLALREFITLSPTPRGDHRTLTWVFFLILPLHFVFAGAPWYGMFLIWIPVYAFVFIPIRSALAGDTERFLERTARIQWGVLTCVYFLSHLPMLLYLPIPGYQQEENAKLLFFVVLVTQLSDVMQYVFGKLFGKTKIAPKVSPSKTREGLLYGGAAATLIGTSLWWATPFSPAVAAGMSALLVAAGFFGGLVMSAVKRSLGAKDWGRGIPGHGGVLDRLDSLLFAGPLFFHVTGYYFGTNMNTAYSQPQWMHDALRLWMGG</sequence>
<comment type="caution">
    <text evidence="9">The sequence shown here is derived from an EMBL/GenBank/DDBJ whole genome shotgun (WGS) entry which is preliminary data.</text>
</comment>
<dbReference type="PROSITE" id="PS01315">
    <property type="entry name" value="CDS"/>
    <property type="match status" value="1"/>
</dbReference>
<comment type="catalytic activity">
    <reaction evidence="7">
        <text>a 1,2-diacyl-sn-glycero-3-phosphate + CTP + H(+) = a CDP-1,2-diacyl-sn-glycerol + diphosphate</text>
        <dbReference type="Rhea" id="RHEA:16229"/>
        <dbReference type="ChEBI" id="CHEBI:15378"/>
        <dbReference type="ChEBI" id="CHEBI:33019"/>
        <dbReference type="ChEBI" id="CHEBI:37563"/>
        <dbReference type="ChEBI" id="CHEBI:58332"/>
        <dbReference type="ChEBI" id="CHEBI:58608"/>
        <dbReference type="EC" id="2.7.7.41"/>
    </reaction>
</comment>
<keyword evidence="7 9" id="KW-0548">Nucleotidyltransferase</keyword>
<dbReference type="PANTHER" id="PTHR43535:SF1">
    <property type="entry name" value="PHOSPHATIDATE CYTIDYLYLTRANSFERASE"/>
    <property type="match status" value="1"/>
</dbReference>
<name>A0ABT3GLD9_9BACT</name>
<evidence type="ECO:0000256" key="6">
    <source>
        <dbReference type="ARBA" id="ARBA00023136"/>
    </source>
</evidence>
<feature type="transmembrane region" description="Helical" evidence="8">
    <location>
        <begin position="117"/>
        <end position="137"/>
    </location>
</feature>
<organism evidence="9 10">
    <name type="scientific">Luteolibacter arcticus</name>
    <dbReference type="NCBI Taxonomy" id="1581411"/>
    <lineage>
        <taxon>Bacteria</taxon>
        <taxon>Pseudomonadati</taxon>
        <taxon>Verrucomicrobiota</taxon>
        <taxon>Verrucomicrobiia</taxon>
        <taxon>Verrucomicrobiales</taxon>
        <taxon>Verrucomicrobiaceae</taxon>
        <taxon>Luteolibacter</taxon>
    </lineage>
</organism>
<comment type="similarity">
    <text evidence="2 7">Belongs to the CDS family.</text>
</comment>
<comment type="subcellular location">
    <subcellularLocation>
        <location evidence="1">Membrane</location>
        <topology evidence="1">Multi-pass membrane protein</topology>
    </subcellularLocation>
</comment>
<evidence type="ECO:0000313" key="10">
    <source>
        <dbReference type="Proteomes" id="UP001320876"/>
    </source>
</evidence>
<evidence type="ECO:0000256" key="4">
    <source>
        <dbReference type="ARBA" id="ARBA00022692"/>
    </source>
</evidence>
<evidence type="ECO:0000256" key="8">
    <source>
        <dbReference type="SAM" id="Phobius"/>
    </source>
</evidence>
<dbReference type="Pfam" id="PF01148">
    <property type="entry name" value="CTP_transf_1"/>
    <property type="match status" value="1"/>
</dbReference>
<feature type="transmembrane region" description="Helical" evidence="8">
    <location>
        <begin position="149"/>
        <end position="170"/>
    </location>
</feature>
<reference evidence="9 10" key="1">
    <citation type="submission" date="2022-10" db="EMBL/GenBank/DDBJ databases">
        <title>Luteolibacter arcticus strain CCTCC AB 2014275, whole genome shotgun sequencing project.</title>
        <authorList>
            <person name="Zhao G."/>
            <person name="Shen L."/>
        </authorList>
    </citation>
    <scope>NUCLEOTIDE SEQUENCE [LARGE SCALE GENOMIC DNA]</scope>
    <source>
        <strain evidence="9 10">CCTCC AB 2014275</strain>
    </source>
</reference>
<evidence type="ECO:0000256" key="2">
    <source>
        <dbReference type="ARBA" id="ARBA00010185"/>
    </source>
</evidence>
<feature type="transmembrane region" description="Helical" evidence="8">
    <location>
        <begin position="245"/>
        <end position="268"/>
    </location>
</feature>
<feature type="transmembrane region" description="Helical" evidence="8">
    <location>
        <begin position="7"/>
        <end position="28"/>
    </location>
</feature>
<keyword evidence="5 8" id="KW-1133">Transmembrane helix</keyword>
<feature type="transmembrane region" description="Helical" evidence="8">
    <location>
        <begin position="221"/>
        <end position="239"/>
    </location>
</feature>
<dbReference type="GO" id="GO:0016779">
    <property type="term" value="F:nucleotidyltransferase activity"/>
    <property type="evidence" value="ECO:0007669"/>
    <property type="project" value="UniProtKB-KW"/>
</dbReference>
<comment type="pathway">
    <text evidence="7">Phospholipid metabolism; CDP-diacylglycerol biosynthesis; CDP-diacylglycerol from sn-glycerol 3-phosphate: step 3/3.</text>
</comment>
<dbReference type="Proteomes" id="UP001320876">
    <property type="component" value="Unassembled WGS sequence"/>
</dbReference>